<dbReference type="GO" id="GO:0046933">
    <property type="term" value="F:proton-transporting ATP synthase activity, rotational mechanism"/>
    <property type="evidence" value="ECO:0007669"/>
    <property type="project" value="UniProtKB-UniRule"/>
</dbReference>
<accession>K4KN90</accession>
<dbReference type="Pfam" id="PF00430">
    <property type="entry name" value="ATP-synt_B"/>
    <property type="match status" value="1"/>
</dbReference>
<comment type="function">
    <text evidence="13">Component of the F(0) channel, it forms part of the peripheral stalk, linking F(1) to F(0). The b'-subunit is a diverged and duplicated form of b found in plants and photosynthetic bacteria.</text>
</comment>
<keyword evidence="10 16" id="KW-0472">Membrane</keyword>
<dbReference type="PANTHER" id="PTHR33445:SF1">
    <property type="entry name" value="ATP SYNTHASE SUBUNIT B"/>
    <property type="match status" value="1"/>
</dbReference>
<dbReference type="GO" id="GO:0016787">
    <property type="term" value="F:hydrolase activity"/>
    <property type="evidence" value="ECO:0007669"/>
    <property type="project" value="UniProtKB-KW"/>
</dbReference>
<keyword evidence="19" id="KW-0378">Hydrolase</keyword>
<keyword evidence="6 16" id="KW-0812">Transmembrane</keyword>
<evidence type="ECO:0000313" key="20">
    <source>
        <dbReference type="Proteomes" id="UP000000466"/>
    </source>
</evidence>
<keyword evidence="18" id="KW-0175">Coiled coil</keyword>
<reference evidence="19 20" key="1">
    <citation type="journal article" date="2013" name="Genome Announc.">
        <title>Complete genome sequence of Simiduia agarivorans SA1(T), a marine bacterium able to degrade a variety of polysaccharides.</title>
        <authorList>
            <person name="Lin S.Y."/>
            <person name="Shieh W.Y."/>
            <person name="Chen J.S."/>
            <person name="Tang S.L."/>
        </authorList>
    </citation>
    <scope>NUCLEOTIDE SEQUENCE [LARGE SCALE GENOMIC DNA]</scope>
    <source>
        <strain evidence="20">DSM 21679 / JCM 13881 / BCRC 17597 / SA1</strain>
    </source>
</reference>
<comment type="similarity">
    <text evidence="1 16 17">Belongs to the ATPase B chain family.</text>
</comment>
<dbReference type="PANTHER" id="PTHR33445">
    <property type="entry name" value="ATP SYNTHASE SUBUNIT B', CHLOROPLASTIC"/>
    <property type="match status" value="1"/>
</dbReference>
<comment type="function">
    <text evidence="12 16">F(1)F(0) ATP synthase produces ATP from ADP in the presence of a proton or sodium gradient. F-type ATPases consist of two structural domains, F(1) containing the extramembraneous catalytic core and F(0) containing the membrane proton channel, linked together by a central stalk and a peripheral stalk. During catalysis, ATP synthesis in the catalytic domain of F(1) is coupled via a rotary mechanism of the central stalk subunits to proton translocation.</text>
</comment>
<feature type="coiled-coil region" evidence="18">
    <location>
        <begin position="44"/>
        <end position="122"/>
    </location>
</feature>
<comment type="subunit">
    <text evidence="16">F-type ATPases have 2 components, F(1) - the catalytic core - and F(0) - the membrane proton channel. F(1) has five subunits: alpha(3), beta(3), gamma(1), delta(1), epsilon(1). F(0) has three main subunits: a(1), b(2) and c(10-14). The alpha and beta chains form an alternating ring which encloses part of the gamma chain. F(1) is attached to F(0) by a central stalk formed by the gamma and epsilon chains, while a peripheral stalk is formed by the delta and b chains.</text>
</comment>
<dbReference type="InterPro" id="IPR002146">
    <property type="entry name" value="ATP_synth_b/b'su_bac/chlpt"/>
</dbReference>
<evidence type="ECO:0000256" key="14">
    <source>
        <dbReference type="ARBA" id="ARBA00026054"/>
    </source>
</evidence>
<evidence type="ECO:0000256" key="8">
    <source>
        <dbReference type="ARBA" id="ARBA00022989"/>
    </source>
</evidence>
<protein>
    <recommendedName>
        <fullName evidence="16">ATP synthase subunit b</fullName>
    </recommendedName>
    <alternativeName>
        <fullName evidence="16">ATP synthase F(0) sector subunit b</fullName>
    </alternativeName>
    <alternativeName>
        <fullName evidence="16">ATPase subunit I</fullName>
    </alternativeName>
    <alternativeName>
        <fullName evidence="16">F-type ATPase subunit b</fullName>
        <shortName evidence="16">F-ATPase subunit b</shortName>
    </alternativeName>
</protein>
<evidence type="ECO:0000256" key="5">
    <source>
        <dbReference type="ARBA" id="ARBA00022547"/>
    </source>
</evidence>
<keyword evidence="5 16" id="KW-0138">CF(0)</keyword>
<evidence type="ECO:0000256" key="4">
    <source>
        <dbReference type="ARBA" id="ARBA00022519"/>
    </source>
</evidence>
<dbReference type="GO" id="GO:0046961">
    <property type="term" value="F:proton-transporting ATPase activity, rotational mechanism"/>
    <property type="evidence" value="ECO:0007669"/>
    <property type="project" value="TreeGrafter"/>
</dbReference>
<evidence type="ECO:0000256" key="16">
    <source>
        <dbReference type="HAMAP-Rule" id="MF_01398"/>
    </source>
</evidence>
<sequence>MNINLTLIGQSITFLVFVWFCWKYVWPALIGVMAEREKKIADGLQAAERADKDLELAQKKATDQLKEAKAQAASIIEQANKRASQIVEEAKEQARAEGDRLKAAAQSEIEQEANRAKEALRAQVAGLALAGATKVLGASVDEAKHADLLNQLAAEL</sequence>
<evidence type="ECO:0000256" key="3">
    <source>
        <dbReference type="ARBA" id="ARBA00022475"/>
    </source>
</evidence>
<keyword evidence="7 16" id="KW-0375">Hydrogen ion transport</keyword>
<proteinExistence type="inferred from homology"/>
<comment type="subcellular location">
    <subcellularLocation>
        <location evidence="16">Cell inner membrane</location>
        <topology evidence="16">Single-pass membrane protein</topology>
    </subcellularLocation>
    <subcellularLocation>
        <location evidence="15">Endomembrane system</location>
        <topology evidence="15">Single-pass membrane protein</topology>
    </subcellularLocation>
</comment>
<evidence type="ECO:0000256" key="1">
    <source>
        <dbReference type="ARBA" id="ARBA00005513"/>
    </source>
</evidence>
<evidence type="ECO:0000256" key="13">
    <source>
        <dbReference type="ARBA" id="ARBA00025614"/>
    </source>
</evidence>
<dbReference type="HAMAP" id="MF_01398">
    <property type="entry name" value="ATP_synth_b_bprime"/>
    <property type="match status" value="1"/>
</dbReference>
<keyword evidence="4 16" id="KW-0997">Cell inner membrane</keyword>
<gene>
    <name evidence="16" type="primary">atpF</name>
    <name evidence="19" type="ordered locus">M5M_12520</name>
</gene>
<dbReference type="AlphaFoldDB" id="K4KN90"/>
<dbReference type="NCBIfam" id="TIGR01144">
    <property type="entry name" value="ATP_synt_b"/>
    <property type="match status" value="1"/>
</dbReference>
<keyword evidence="20" id="KW-1185">Reference proteome</keyword>
<evidence type="ECO:0000256" key="12">
    <source>
        <dbReference type="ARBA" id="ARBA00025198"/>
    </source>
</evidence>
<feature type="transmembrane region" description="Helical" evidence="16">
    <location>
        <begin position="12"/>
        <end position="34"/>
    </location>
</feature>
<comment type="subunit">
    <text evidence="14">F-type ATPases have 2 components, F(1) - the catalytic core - and F(0) - the membrane proton channel. F(1) has five subunits: alpha(3), beta(3), gamma(1), delta(1), epsilon(1). F(0) has four main subunits: a(1), b(2) and c(10-14). The alpha and beta chains form an alternating ring which encloses part of the gamma chain. F(1) is attached to F(0) by a central stalk formed by the gamma and epsilon chains, while a peripheral stalk is formed by the delta and b chains.</text>
</comment>
<evidence type="ECO:0000256" key="18">
    <source>
        <dbReference type="SAM" id="Coils"/>
    </source>
</evidence>
<evidence type="ECO:0000256" key="9">
    <source>
        <dbReference type="ARBA" id="ARBA00023065"/>
    </source>
</evidence>
<dbReference type="RefSeq" id="WP_015047824.1">
    <property type="nucleotide sequence ID" value="NC_018868.3"/>
</dbReference>
<evidence type="ECO:0000256" key="17">
    <source>
        <dbReference type="RuleBase" id="RU003848"/>
    </source>
</evidence>
<dbReference type="NCBIfam" id="NF004411">
    <property type="entry name" value="PRK05759.1-2"/>
    <property type="match status" value="1"/>
</dbReference>
<keyword evidence="9 16" id="KW-0406">Ion transport</keyword>
<keyword evidence="8 16" id="KW-1133">Transmembrane helix</keyword>
<dbReference type="InterPro" id="IPR050059">
    <property type="entry name" value="ATP_synthase_B_chain"/>
</dbReference>
<organism evidence="19 20">
    <name type="scientific">Simiduia agarivorans (strain DSM 21679 / JCM 13881 / BCRC 17597 / SA1)</name>
    <dbReference type="NCBI Taxonomy" id="1117647"/>
    <lineage>
        <taxon>Bacteria</taxon>
        <taxon>Pseudomonadati</taxon>
        <taxon>Pseudomonadota</taxon>
        <taxon>Gammaproteobacteria</taxon>
        <taxon>Cellvibrionales</taxon>
        <taxon>Cellvibrionaceae</taxon>
        <taxon>Simiduia</taxon>
    </lineage>
</organism>
<dbReference type="CDD" id="cd06503">
    <property type="entry name" value="ATP-synt_Fo_b"/>
    <property type="match status" value="1"/>
</dbReference>
<dbReference type="HOGENOM" id="CLU_079215_4_5_6"/>
<dbReference type="FunFam" id="1.20.5.620:FF:000001">
    <property type="entry name" value="ATP synthase subunit b"/>
    <property type="match status" value="1"/>
</dbReference>
<evidence type="ECO:0000313" key="19">
    <source>
        <dbReference type="EMBL" id="AFU99660.1"/>
    </source>
</evidence>
<evidence type="ECO:0000256" key="11">
    <source>
        <dbReference type="ARBA" id="ARBA00023310"/>
    </source>
</evidence>
<dbReference type="Proteomes" id="UP000000466">
    <property type="component" value="Chromosome"/>
</dbReference>
<dbReference type="STRING" id="1117647.M5M_12520"/>
<dbReference type="InterPro" id="IPR005864">
    <property type="entry name" value="ATP_synth_F0_bsu_bac"/>
</dbReference>
<evidence type="ECO:0000256" key="2">
    <source>
        <dbReference type="ARBA" id="ARBA00022448"/>
    </source>
</evidence>
<dbReference type="eggNOG" id="COG0711">
    <property type="taxonomic scope" value="Bacteria"/>
</dbReference>
<evidence type="ECO:0000256" key="15">
    <source>
        <dbReference type="ARBA" id="ARBA00037847"/>
    </source>
</evidence>
<evidence type="ECO:0000256" key="10">
    <source>
        <dbReference type="ARBA" id="ARBA00023136"/>
    </source>
</evidence>
<dbReference type="SUPFAM" id="SSF81573">
    <property type="entry name" value="F1F0 ATP synthase subunit B, membrane domain"/>
    <property type="match status" value="1"/>
</dbReference>
<dbReference type="InterPro" id="IPR028987">
    <property type="entry name" value="ATP_synth_B-like_membr_sf"/>
</dbReference>
<dbReference type="OrthoDB" id="9788020at2"/>
<keyword evidence="11 16" id="KW-0066">ATP synthesis</keyword>
<keyword evidence="2 16" id="KW-0813">Transport</keyword>
<evidence type="ECO:0000256" key="7">
    <source>
        <dbReference type="ARBA" id="ARBA00022781"/>
    </source>
</evidence>
<evidence type="ECO:0000256" key="6">
    <source>
        <dbReference type="ARBA" id="ARBA00022692"/>
    </source>
</evidence>
<dbReference type="GO" id="GO:0045259">
    <property type="term" value="C:proton-transporting ATP synthase complex"/>
    <property type="evidence" value="ECO:0007669"/>
    <property type="project" value="UniProtKB-KW"/>
</dbReference>
<keyword evidence="3 16" id="KW-1003">Cell membrane</keyword>
<dbReference type="GO" id="GO:0012505">
    <property type="term" value="C:endomembrane system"/>
    <property type="evidence" value="ECO:0007669"/>
    <property type="project" value="UniProtKB-SubCell"/>
</dbReference>
<dbReference type="GO" id="GO:0005886">
    <property type="term" value="C:plasma membrane"/>
    <property type="evidence" value="ECO:0007669"/>
    <property type="project" value="UniProtKB-SubCell"/>
</dbReference>
<dbReference type="Gene3D" id="1.20.5.620">
    <property type="entry name" value="F1F0 ATP synthase subunit B, membrane domain"/>
    <property type="match status" value="1"/>
</dbReference>
<name>K4KN90_SIMAS</name>
<dbReference type="EMBL" id="CP003746">
    <property type="protein sequence ID" value="AFU99660.1"/>
    <property type="molecule type" value="Genomic_DNA"/>
</dbReference>
<dbReference type="KEGG" id="saga:M5M_12520"/>